<comment type="caution">
    <text evidence="1">The sequence shown here is derived from an EMBL/GenBank/DDBJ whole genome shotgun (WGS) entry which is preliminary data.</text>
</comment>
<dbReference type="AlphaFoldDB" id="A0A0F9SQR8"/>
<organism evidence="1">
    <name type="scientific">marine sediment metagenome</name>
    <dbReference type="NCBI Taxonomy" id="412755"/>
    <lineage>
        <taxon>unclassified sequences</taxon>
        <taxon>metagenomes</taxon>
        <taxon>ecological metagenomes</taxon>
    </lineage>
</organism>
<dbReference type="EMBL" id="LAZR01001772">
    <property type="protein sequence ID" value="KKN39291.1"/>
    <property type="molecule type" value="Genomic_DNA"/>
</dbReference>
<evidence type="ECO:0000313" key="1">
    <source>
        <dbReference type="EMBL" id="KKN39291.1"/>
    </source>
</evidence>
<name>A0A0F9SQR8_9ZZZZ</name>
<protein>
    <submittedName>
        <fullName evidence="1">Uncharacterized protein</fullName>
    </submittedName>
</protein>
<sequence length="196" mass="22359">MLSKRNGIRYTIAALVIVIIALSAVLAGGGGETADVDNEWRASIEALNWHNKYEAARSELATLKAYTAAVAQQIEARSKANTDLVERHNILSGKYTALTIERSWLEENNKLLQNSFQEIRRVLEDEMLRATKKEESWQSIDEELNFVTAELFRQNDKVERLVAGSVDNITDNFTAAELDTFRLVFDLWYQVEYLNE</sequence>
<reference evidence="1" key="1">
    <citation type="journal article" date="2015" name="Nature">
        <title>Complex archaea that bridge the gap between prokaryotes and eukaryotes.</title>
        <authorList>
            <person name="Spang A."/>
            <person name="Saw J.H."/>
            <person name="Jorgensen S.L."/>
            <person name="Zaremba-Niedzwiedzka K."/>
            <person name="Martijn J."/>
            <person name="Lind A.E."/>
            <person name="van Eijk R."/>
            <person name="Schleper C."/>
            <person name="Guy L."/>
            <person name="Ettema T.J."/>
        </authorList>
    </citation>
    <scope>NUCLEOTIDE SEQUENCE</scope>
</reference>
<accession>A0A0F9SQR8</accession>
<gene>
    <name evidence="1" type="ORF">LCGC14_0744840</name>
</gene>
<proteinExistence type="predicted"/>